<feature type="transmembrane region" description="Helical" evidence="1">
    <location>
        <begin position="243"/>
        <end position="265"/>
    </location>
</feature>
<dbReference type="AlphaFoldDB" id="A0A2X4VV06"/>
<dbReference type="EMBL" id="LS483476">
    <property type="protein sequence ID" value="SQI56077.1"/>
    <property type="molecule type" value="Genomic_DNA"/>
</dbReference>
<gene>
    <name evidence="2" type="primary">yhcI_2</name>
    <name evidence="2" type="ORF">NCTC4824_01723</name>
</gene>
<dbReference type="Proteomes" id="UP000249134">
    <property type="component" value="Chromosome 1"/>
</dbReference>
<evidence type="ECO:0000256" key="1">
    <source>
        <dbReference type="SAM" id="Phobius"/>
    </source>
</evidence>
<dbReference type="RefSeq" id="WP_066137450.1">
    <property type="nucleotide sequence ID" value="NZ_CBCSGM010000001.1"/>
</dbReference>
<protein>
    <submittedName>
        <fullName evidence="2">ABC transporter</fullName>
    </submittedName>
</protein>
<accession>A0A2X4VV06</accession>
<feature type="transmembrane region" description="Helical" evidence="1">
    <location>
        <begin position="60"/>
        <end position="86"/>
    </location>
</feature>
<feature type="transmembrane region" description="Helical" evidence="1">
    <location>
        <begin position="188"/>
        <end position="211"/>
    </location>
</feature>
<feature type="transmembrane region" description="Helical" evidence="1">
    <location>
        <begin position="107"/>
        <end position="133"/>
    </location>
</feature>
<keyword evidence="3" id="KW-1185">Reference proteome</keyword>
<dbReference type="Pfam" id="PF12730">
    <property type="entry name" value="ABC2_membrane_4"/>
    <property type="match status" value="1"/>
</dbReference>
<reference evidence="2 3" key="1">
    <citation type="submission" date="2018-06" db="EMBL/GenBank/DDBJ databases">
        <authorList>
            <consortium name="Pathogen Informatics"/>
            <person name="Doyle S."/>
        </authorList>
    </citation>
    <scope>NUCLEOTIDE SEQUENCE [LARGE SCALE GENOMIC DNA]</scope>
    <source>
        <strain evidence="2 3">NCTC4824</strain>
    </source>
</reference>
<feature type="transmembrane region" description="Helical" evidence="1">
    <location>
        <begin position="163"/>
        <end position="181"/>
    </location>
</feature>
<dbReference type="KEGG" id="blen:NCTC4824_01723"/>
<feature type="transmembrane region" description="Helical" evidence="1">
    <location>
        <begin position="20"/>
        <end position="40"/>
    </location>
</feature>
<name>A0A2X4VV06_LEDLE</name>
<proteinExistence type="predicted"/>
<dbReference type="PANTHER" id="PTHR37305:SF1">
    <property type="entry name" value="MEMBRANE PROTEIN"/>
    <property type="match status" value="1"/>
</dbReference>
<keyword evidence="1" id="KW-0812">Transmembrane</keyword>
<keyword evidence="1" id="KW-0472">Membrane</keyword>
<keyword evidence="1" id="KW-1133">Transmembrane helix</keyword>
<evidence type="ECO:0000313" key="3">
    <source>
        <dbReference type="Proteomes" id="UP000249134"/>
    </source>
</evidence>
<dbReference type="STRING" id="1348624.GCA_001591545_00802"/>
<dbReference type="PANTHER" id="PTHR37305">
    <property type="entry name" value="INTEGRAL MEMBRANE PROTEIN-RELATED"/>
    <property type="match status" value="1"/>
</dbReference>
<evidence type="ECO:0000313" key="2">
    <source>
        <dbReference type="EMBL" id="SQI56077.1"/>
    </source>
</evidence>
<organism evidence="2 3">
    <name type="scientific">Lederbergia lenta</name>
    <name type="common">Bacillus lentus</name>
    <dbReference type="NCBI Taxonomy" id="1467"/>
    <lineage>
        <taxon>Bacteria</taxon>
        <taxon>Bacillati</taxon>
        <taxon>Bacillota</taxon>
        <taxon>Bacilli</taxon>
        <taxon>Bacillales</taxon>
        <taxon>Bacillaceae</taxon>
        <taxon>Lederbergia</taxon>
    </lineage>
</organism>
<sequence length="272" mass="30540">MMSLVRNELMKIFSKKSSWIYMIAIFTVLLGGATIYYILLKKFPEMSNGSPTTWTYMNTVMLGVSTLVTLFTVIVCSANVSAEFASGTIKQLLIRPYPRWKILLSKYIAVTIYSMLLLLTLVISGYLIGLIFFGAGGYNATFEEFSLTGTFEGVIGTQVMKKILLFLPSLFIITTISFMLSTLFKSQALAVGVGVFVLFFNSTIGGILYFLMEKFTWTKYLIFSHLDLSIYAIQDTIAPGVTLGFSSILLVAYYIVFMAITFIFFQKRDISF</sequence>